<sequence length="295" mass="34085">MPMILALVISCEKENNLNESFVKQEKLEETVRYNAQDFNFVGEVHNEELEATFNYISSEINDIHSQEQLLLKIDNFYTQLLLNMEYGENFTDFIANENFVYLEELQYIDFSNKELGEQTKFILNTIRTYLNELEDAVDNASISDIEKVEREIYRDKDITNKELFVFYSISSVAKSSLEYWYENNLKWIQLILEVKNKEQEMEVNNENPKKVIKSWPPKRDWGLRVVKQDAMGAGAGAAYAWWMNAAPGAGQLAYGTAIGATSASFSAAALIDELWPWGYNIRIEDIPPFSTIQLK</sequence>
<dbReference type="EMBL" id="SOAG01000024">
    <property type="protein sequence ID" value="TDS54637.1"/>
    <property type="molecule type" value="Genomic_DNA"/>
</dbReference>
<dbReference type="Proteomes" id="UP000295215">
    <property type="component" value="Unassembled WGS sequence"/>
</dbReference>
<keyword evidence="2" id="KW-1185">Reference proteome</keyword>
<dbReference type="AlphaFoldDB" id="A0A4R7EYD7"/>
<proteinExistence type="predicted"/>
<organism evidence="1 2">
    <name type="scientific">Myroides indicus</name>
    <dbReference type="NCBI Taxonomy" id="1323422"/>
    <lineage>
        <taxon>Bacteria</taxon>
        <taxon>Pseudomonadati</taxon>
        <taxon>Bacteroidota</taxon>
        <taxon>Flavobacteriia</taxon>
        <taxon>Flavobacteriales</taxon>
        <taxon>Flavobacteriaceae</taxon>
        <taxon>Myroides</taxon>
    </lineage>
</organism>
<protein>
    <submittedName>
        <fullName evidence="1">Uncharacterized protein</fullName>
    </submittedName>
</protein>
<reference evidence="1 2" key="1">
    <citation type="submission" date="2019-03" db="EMBL/GenBank/DDBJ databases">
        <title>Genomic Encyclopedia of Archaeal and Bacterial Type Strains, Phase II (KMG-II): from individual species to whole genera.</title>
        <authorList>
            <person name="Goeker M."/>
        </authorList>
    </citation>
    <scope>NUCLEOTIDE SEQUENCE [LARGE SCALE GENOMIC DNA]</scope>
    <source>
        <strain evidence="1 2">DSM 28213</strain>
    </source>
</reference>
<accession>A0A4R7EYD7</accession>
<name>A0A4R7EYD7_9FLAO</name>
<evidence type="ECO:0000313" key="2">
    <source>
        <dbReference type="Proteomes" id="UP000295215"/>
    </source>
</evidence>
<comment type="caution">
    <text evidence="1">The sequence shown here is derived from an EMBL/GenBank/DDBJ whole genome shotgun (WGS) entry which is preliminary data.</text>
</comment>
<gene>
    <name evidence="1" type="ORF">C8P70_12433</name>
</gene>
<evidence type="ECO:0000313" key="1">
    <source>
        <dbReference type="EMBL" id="TDS54637.1"/>
    </source>
</evidence>